<protein>
    <submittedName>
        <fullName evidence="1">Uncharacterized protein</fullName>
    </submittedName>
</protein>
<dbReference type="AlphaFoldDB" id="A0A944GYW8"/>
<reference evidence="1 2" key="1">
    <citation type="journal article" date="2021" name="Microorganisms">
        <title>Bacterial Dimethylsulfoniopropionate Biosynthesis in the East China Sea.</title>
        <authorList>
            <person name="Liu J."/>
            <person name="Zhang Y."/>
            <person name="Liu J."/>
            <person name="Zhong H."/>
            <person name="Williams B.T."/>
            <person name="Zheng Y."/>
            <person name="Curson A.R.J."/>
            <person name="Sun C."/>
            <person name="Sun H."/>
            <person name="Song D."/>
            <person name="Wagner Mackenzie B."/>
            <person name="Bermejo Martinez A."/>
            <person name="Todd J.D."/>
            <person name="Zhang X.H."/>
        </authorList>
    </citation>
    <scope>NUCLEOTIDE SEQUENCE [LARGE SCALE GENOMIC DNA]</scope>
    <source>
        <strain evidence="1 2">ESS08</strain>
    </source>
</reference>
<name>A0A944GYW8_9BACI</name>
<accession>A0A944GYW8</accession>
<organism evidence="1 2">
    <name type="scientific">Mesobacillus boroniphilus</name>
    <dbReference type="NCBI Taxonomy" id="308892"/>
    <lineage>
        <taxon>Bacteria</taxon>
        <taxon>Bacillati</taxon>
        <taxon>Bacillota</taxon>
        <taxon>Bacilli</taxon>
        <taxon>Bacillales</taxon>
        <taxon>Bacillaceae</taxon>
        <taxon>Mesobacillus</taxon>
    </lineage>
</organism>
<proteinExistence type="predicted"/>
<comment type="caution">
    <text evidence="1">The sequence shown here is derived from an EMBL/GenBank/DDBJ whole genome shotgun (WGS) entry which is preliminary data.</text>
</comment>
<keyword evidence="2" id="KW-1185">Reference proteome</keyword>
<gene>
    <name evidence="1" type="ORF">DYI25_16130</name>
</gene>
<dbReference type="EMBL" id="QTKX01000002">
    <property type="protein sequence ID" value="MBS8265956.1"/>
    <property type="molecule type" value="Genomic_DNA"/>
</dbReference>
<sequence length="65" mass="7818">MTGSRCQEEKLSRKGRYYDRFEVLGRKAVRSKSKFRQVRRPKRDADRTRSDFGFSVHFFITEGKK</sequence>
<evidence type="ECO:0000313" key="2">
    <source>
        <dbReference type="Proteomes" id="UP000761411"/>
    </source>
</evidence>
<evidence type="ECO:0000313" key="1">
    <source>
        <dbReference type="EMBL" id="MBS8265956.1"/>
    </source>
</evidence>
<dbReference type="Proteomes" id="UP000761411">
    <property type="component" value="Unassembled WGS sequence"/>
</dbReference>